<sequence>MMKELIEEIKEIEHGFKHIVKCGDIILADKEEKHFDLAIKFLSDESYQVRMLATYLLGKLSTDNSQALALLETKVADDKNWRVQEMLAKAFDYYCNSIGYEKCLATIKRWIADENPNVRRAVTEGLRIWTSRPYFKENPVAAIQLISKNKSDESEYLRKSVGNALRDIGKKHKDEVLDEISRWDLADKKTAFTHKLAKGK</sequence>
<dbReference type="Proteomes" id="UP000555003">
    <property type="component" value="Unassembled WGS sequence"/>
</dbReference>
<dbReference type="SUPFAM" id="SSF48371">
    <property type="entry name" value="ARM repeat"/>
    <property type="match status" value="1"/>
</dbReference>
<evidence type="ECO:0000313" key="1">
    <source>
        <dbReference type="EMBL" id="MBA9074252.1"/>
    </source>
</evidence>
<dbReference type="Pfam" id="PF08713">
    <property type="entry name" value="DNA_alkylation"/>
    <property type="match status" value="1"/>
</dbReference>
<dbReference type="Gene3D" id="1.25.40.290">
    <property type="entry name" value="ARM repeat domains"/>
    <property type="match status" value="1"/>
</dbReference>
<dbReference type="RefSeq" id="WP_246336953.1">
    <property type="nucleotide sequence ID" value="NZ_JACJIS010000002.1"/>
</dbReference>
<name>A0ABR6DRE1_9FLAO</name>
<keyword evidence="2" id="KW-1185">Reference proteome</keyword>
<organism evidence="1 2">
    <name type="scientific">Flavobacterium gossypii</name>
    <dbReference type="NCBI Taxonomy" id="1646119"/>
    <lineage>
        <taxon>Bacteria</taxon>
        <taxon>Pseudomonadati</taxon>
        <taxon>Bacteroidota</taxon>
        <taxon>Flavobacteriia</taxon>
        <taxon>Flavobacteriales</taxon>
        <taxon>Flavobacteriaceae</taxon>
        <taxon>Flavobacterium</taxon>
    </lineage>
</organism>
<gene>
    <name evidence="1" type="ORF">GGR22_002419</name>
</gene>
<evidence type="ECO:0000313" key="2">
    <source>
        <dbReference type="Proteomes" id="UP000555003"/>
    </source>
</evidence>
<accession>A0ABR6DRE1</accession>
<dbReference type="Gene3D" id="1.10.1240.70">
    <property type="match status" value="1"/>
</dbReference>
<reference evidence="1 2" key="1">
    <citation type="submission" date="2020-08" db="EMBL/GenBank/DDBJ databases">
        <title>Genomic Encyclopedia of Type Strains, Phase IV (KMG-IV): sequencing the most valuable type-strain genomes for metagenomic binning, comparative biology and taxonomic classification.</title>
        <authorList>
            <person name="Goeker M."/>
        </authorList>
    </citation>
    <scope>NUCLEOTIDE SEQUENCE [LARGE SCALE GENOMIC DNA]</scope>
    <source>
        <strain evidence="1 2">DSM 100397</strain>
    </source>
</reference>
<comment type="caution">
    <text evidence="1">The sequence shown here is derived from an EMBL/GenBank/DDBJ whole genome shotgun (WGS) entry which is preliminary data.</text>
</comment>
<dbReference type="InterPro" id="IPR016024">
    <property type="entry name" value="ARM-type_fold"/>
</dbReference>
<protein>
    <submittedName>
        <fullName evidence="1">3-methyladenine DNA glycosylase AlkC</fullName>
    </submittedName>
</protein>
<dbReference type="InterPro" id="IPR014825">
    <property type="entry name" value="DNA_alkylation"/>
</dbReference>
<proteinExistence type="predicted"/>
<dbReference type="EMBL" id="JACJIS010000002">
    <property type="protein sequence ID" value="MBA9074252.1"/>
    <property type="molecule type" value="Genomic_DNA"/>
</dbReference>